<name>A0A4C1T6F5_EUMVA</name>
<comment type="caution">
    <text evidence="1">The sequence shown here is derived from an EMBL/GenBank/DDBJ whole genome shotgun (WGS) entry which is preliminary data.</text>
</comment>
<sequence length="98" mass="11032">MYTGGQDTYAPLYRRAAEANVCRSGVEMRATEYFRAPVHLQYGKRYKNDGPSNGMTSDVSPARVVSSISFRFTFPFADLLGTRIYASRVRARLPDLTI</sequence>
<dbReference type="Proteomes" id="UP000299102">
    <property type="component" value="Unassembled WGS sequence"/>
</dbReference>
<dbReference type="AlphaFoldDB" id="A0A4C1T6F5"/>
<gene>
    <name evidence="1" type="ORF">EVAR_77506_1</name>
</gene>
<dbReference type="EMBL" id="BGZK01000039">
    <property type="protein sequence ID" value="GBP10073.1"/>
    <property type="molecule type" value="Genomic_DNA"/>
</dbReference>
<organism evidence="1 2">
    <name type="scientific">Eumeta variegata</name>
    <name type="common">Bagworm moth</name>
    <name type="synonym">Eumeta japonica</name>
    <dbReference type="NCBI Taxonomy" id="151549"/>
    <lineage>
        <taxon>Eukaryota</taxon>
        <taxon>Metazoa</taxon>
        <taxon>Ecdysozoa</taxon>
        <taxon>Arthropoda</taxon>
        <taxon>Hexapoda</taxon>
        <taxon>Insecta</taxon>
        <taxon>Pterygota</taxon>
        <taxon>Neoptera</taxon>
        <taxon>Endopterygota</taxon>
        <taxon>Lepidoptera</taxon>
        <taxon>Glossata</taxon>
        <taxon>Ditrysia</taxon>
        <taxon>Tineoidea</taxon>
        <taxon>Psychidae</taxon>
        <taxon>Oiketicinae</taxon>
        <taxon>Eumeta</taxon>
    </lineage>
</organism>
<evidence type="ECO:0000313" key="1">
    <source>
        <dbReference type="EMBL" id="GBP10073.1"/>
    </source>
</evidence>
<evidence type="ECO:0000313" key="2">
    <source>
        <dbReference type="Proteomes" id="UP000299102"/>
    </source>
</evidence>
<protein>
    <submittedName>
        <fullName evidence="1">Uncharacterized protein</fullName>
    </submittedName>
</protein>
<keyword evidence="2" id="KW-1185">Reference proteome</keyword>
<proteinExistence type="predicted"/>
<accession>A0A4C1T6F5</accession>
<reference evidence="1 2" key="1">
    <citation type="journal article" date="2019" name="Commun. Biol.">
        <title>The bagworm genome reveals a unique fibroin gene that provides high tensile strength.</title>
        <authorList>
            <person name="Kono N."/>
            <person name="Nakamura H."/>
            <person name="Ohtoshi R."/>
            <person name="Tomita M."/>
            <person name="Numata K."/>
            <person name="Arakawa K."/>
        </authorList>
    </citation>
    <scope>NUCLEOTIDE SEQUENCE [LARGE SCALE GENOMIC DNA]</scope>
</reference>